<gene>
    <name evidence="2" type="ORF">IX38_07280</name>
</gene>
<dbReference type="OrthoDB" id="1444001at2"/>
<feature type="signal peptide" evidence="1">
    <location>
        <begin position="1"/>
        <end position="18"/>
    </location>
</feature>
<proteinExistence type="predicted"/>
<comment type="caution">
    <text evidence="2">The sequence shown here is derived from an EMBL/GenBank/DDBJ whole genome shotgun (WGS) entry which is preliminary data.</text>
</comment>
<dbReference type="STRING" id="421531.IX38_07280"/>
<dbReference type="AlphaFoldDB" id="A0A085ZU46"/>
<dbReference type="EMBL" id="JPRO01000004">
    <property type="protein sequence ID" value="KFF07960.1"/>
    <property type="molecule type" value="Genomic_DNA"/>
</dbReference>
<organism evidence="2 3">
    <name type="scientific">Chryseobacterium luteum</name>
    <dbReference type="NCBI Taxonomy" id="421531"/>
    <lineage>
        <taxon>Bacteria</taxon>
        <taxon>Pseudomonadati</taxon>
        <taxon>Bacteroidota</taxon>
        <taxon>Flavobacteriia</taxon>
        <taxon>Flavobacteriales</taxon>
        <taxon>Weeksellaceae</taxon>
        <taxon>Chryseobacterium group</taxon>
        <taxon>Chryseobacterium</taxon>
    </lineage>
</organism>
<accession>A0A085ZU46</accession>
<dbReference type="Proteomes" id="UP000028703">
    <property type="component" value="Unassembled WGS sequence"/>
</dbReference>
<keyword evidence="3" id="KW-1185">Reference proteome</keyword>
<protein>
    <submittedName>
        <fullName evidence="2">Uncharacterized protein</fullName>
    </submittedName>
</protein>
<dbReference type="RefSeq" id="WP_034703289.1">
    <property type="nucleotide sequence ID" value="NZ_JPRO01000004.1"/>
</dbReference>
<keyword evidence="1" id="KW-0732">Signal</keyword>
<sequence>MKKLIFTLALVLPTLYFAQTAQKEIPESCNIETGFKEPKGQYKNQRALKRVGASVDDLKTHISVDRGVDAKSITLLQISEQLGNGIYIVCANGVKYKYRRSGSVFYRDGVENPFEQLNSGK</sequence>
<feature type="chain" id="PRO_5001801783" evidence="1">
    <location>
        <begin position="19"/>
        <end position="121"/>
    </location>
</feature>
<name>A0A085ZU46_9FLAO</name>
<evidence type="ECO:0000313" key="3">
    <source>
        <dbReference type="Proteomes" id="UP000028703"/>
    </source>
</evidence>
<evidence type="ECO:0000313" key="2">
    <source>
        <dbReference type="EMBL" id="KFF07960.1"/>
    </source>
</evidence>
<reference evidence="2 3" key="1">
    <citation type="submission" date="2014-07" db="EMBL/GenBank/DDBJ databases">
        <title>Genome of Chryseobacterium luteum DSM 18605.</title>
        <authorList>
            <person name="Stropko S.J."/>
            <person name="Pipes S.E."/>
            <person name="Newman J.D."/>
        </authorList>
    </citation>
    <scope>NUCLEOTIDE SEQUENCE [LARGE SCALE GENOMIC DNA]</scope>
    <source>
        <strain evidence="2 3">DSM 18605</strain>
    </source>
</reference>
<evidence type="ECO:0000256" key="1">
    <source>
        <dbReference type="SAM" id="SignalP"/>
    </source>
</evidence>
<dbReference type="eggNOG" id="ENOG5032UDQ">
    <property type="taxonomic scope" value="Bacteria"/>
</dbReference>